<evidence type="ECO:0008006" key="4">
    <source>
        <dbReference type="Google" id="ProtNLM"/>
    </source>
</evidence>
<dbReference type="KEGG" id="tva:5469076"/>
<dbReference type="VEuPathDB" id="TrichDB:TVAG_071760"/>
<dbReference type="EMBL" id="DS113178">
    <property type="protein sequence ID" value="EAY23512.1"/>
    <property type="molecule type" value="Genomic_DNA"/>
</dbReference>
<evidence type="ECO:0000256" key="1">
    <source>
        <dbReference type="SAM" id="SignalP"/>
    </source>
</evidence>
<accession>A2D879</accession>
<keyword evidence="3" id="KW-1185">Reference proteome</keyword>
<gene>
    <name evidence="2" type="ORF">TVAG_071760</name>
</gene>
<dbReference type="AlphaFoldDB" id="A2D879"/>
<feature type="chain" id="PRO_5012542258" description="CUB domain-containing protein" evidence="1">
    <location>
        <begin position="16"/>
        <end position="156"/>
    </location>
</feature>
<dbReference type="RefSeq" id="XP_001584498.1">
    <property type="nucleotide sequence ID" value="XM_001584448.1"/>
</dbReference>
<reference evidence="2" key="2">
    <citation type="journal article" date="2007" name="Science">
        <title>Draft genome sequence of the sexually transmitted pathogen Trichomonas vaginalis.</title>
        <authorList>
            <person name="Carlton J.M."/>
            <person name="Hirt R.P."/>
            <person name="Silva J.C."/>
            <person name="Delcher A.L."/>
            <person name="Schatz M."/>
            <person name="Zhao Q."/>
            <person name="Wortman J.R."/>
            <person name="Bidwell S.L."/>
            <person name="Alsmark U.C.M."/>
            <person name="Besteiro S."/>
            <person name="Sicheritz-Ponten T."/>
            <person name="Noel C.J."/>
            <person name="Dacks J.B."/>
            <person name="Foster P.G."/>
            <person name="Simillion C."/>
            <person name="Van de Peer Y."/>
            <person name="Miranda-Saavedra D."/>
            <person name="Barton G.J."/>
            <person name="Westrop G.D."/>
            <person name="Mueller S."/>
            <person name="Dessi D."/>
            <person name="Fiori P.L."/>
            <person name="Ren Q."/>
            <person name="Paulsen I."/>
            <person name="Zhang H."/>
            <person name="Bastida-Corcuera F.D."/>
            <person name="Simoes-Barbosa A."/>
            <person name="Brown M.T."/>
            <person name="Hayes R.D."/>
            <person name="Mukherjee M."/>
            <person name="Okumura C.Y."/>
            <person name="Schneider R."/>
            <person name="Smith A.J."/>
            <person name="Vanacova S."/>
            <person name="Villalvazo M."/>
            <person name="Haas B.J."/>
            <person name="Pertea M."/>
            <person name="Feldblyum T.V."/>
            <person name="Utterback T.R."/>
            <person name="Shu C.L."/>
            <person name="Osoegawa K."/>
            <person name="de Jong P.J."/>
            <person name="Hrdy I."/>
            <person name="Horvathova L."/>
            <person name="Zubacova Z."/>
            <person name="Dolezal P."/>
            <person name="Malik S.B."/>
            <person name="Logsdon J.M. Jr."/>
            <person name="Henze K."/>
            <person name="Gupta A."/>
            <person name="Wang C.C."/>
            <person name="Dunne R.L."/>
            <person name="Upcroft J.A."/>
            <person name="Upcroft P."/>
            <person name="White O."/>
            <person name="Salzberg S.L."/>
            <person name="Tang P."/>
            <person name="Chiu C.-H."/>
            <person name="Lee Y.-S."/>
            <person name="Embley T.M."/>
            <person name="Coombs G.H."/>
            <person name="Mottram J.C."/>
            <person name="Tachezy J."/>
            <person name="Fraser-Liggett C.M."/>
            <person name="Johnson P.J."/>
        </authorList>
    </citation>
    <scope>NUCLEOTIDE SEQUENCE [LARGE SCALE GENOMIC DNA]</scope>
    <source>
        <strain evidence="2">G3</strain>
    </source>
</reference>
<sequence length="156" mass="17782">MLFIIFSLCRSATDSQEINSSCPVSVDKCTFVTTTNESIAEDTPIGIPFNTTCTLYLTECKTYGCYTIFDLTQFLKWGYSSDISYSFFREVKLSAEYNLTDSGIVFRPTTENFWLNFTTKTADEFFTIHPYESKEDPSASYNISQIVDGMPFCSKF</sequence>
<proteinExistence type="predicted"/>
<protein>
    <recommendedName>
        <fullName evidence="4">CUB domain-containing protein</fullName>
    </recommendedName>
</protein>
<feature type="signal peptide" evidence="1">
    <location>
        <begin position="1"/>
        <end position="15"/>
    </location>
</feature>
<dbReference type="Proteomes" id="UP000001542">
    <property type="component" value="Unassembled WGS sequence"/>
</dbReference>
<name>A2D879_TRIV3</name>
<organism evidence="2 3">
    <name type="scientific">Trichomonas vaginalis (strain ATCC PRA-98 / G3)</name>
    <dbReference type="NCBI Taxonomy" id="412133"/>
    <lineage>
        <taxon>Eukaryota</taxon>
        <taxon>Metamonada</taxon>
        <taxon>Parabasalia</taxon>
        <taxon>Trichomonadida</taxon>
        <taxon>Trichomonadidae</taxon>
        <taxon>Trichomonas</taxon>
    </lineage>
</organism>
<keyword evidence="1" id="KW-0732">Signal</keyword>
<evidence type="ECO:0000313" key="3">
    <source>
        <dbReference type="Proteomes" id="UP000001542"/>
    </source>
</evidence>
<evidence type="ECO:0000313" key="2">
    <source>
        <dbReference type="EMBL" id="EAY23512.1"/>
    </source>
</evidence>
<dbReference type="InParanoid" id="A2D879"/>
<dbReference type="VEuPathDB" id="TrichDB:TVAGG3_1046870"/>
<reference evidence="2" key="1">
    <citation type="submission" date="2006-10" db="EMBL/GenBank/DDBJ databases">
        <authorList>
            <person name="Amadeo P."/>
            <person name="Zhao Q."/>
            <person name="Wortman J."/>
            <person name="Fraser-Liggett C."/>
            <person name="Carlton J."/>
        </authorList>
    </citation>
    <scope>NUCLEOTIDE SEQUENCE</scope>
    <source>
        <strain evidence="2">G3</strain>
    </source>
</reference>